<dbReference type="InterPro" id="IPR020416">
    <property type="entry name" value="TNFR_8"/>
</dbReference>
<keyword evidence="3" id="KW-0812">Transmembrane</keyword>
<dbReference type="AlphaFoldDB" id="A0A8C2VKZ5"/>
<dbReference type="InterPro" id="IPR001368">
    <property type="entry name" value="TNFR/NGFR_Cys_rich_reg"/>
</dbReference>
<feature type="compositionally biased region" description="Polar residues" evidence="2">
    <location>
        <begin position="137"/>
        <end position="148"/>
    </location>
</feature>
<dbReference type="GeneTree" id="ENSGT00510000049215"/>
<dbReference type="Proteomes" id="UP000694398">
    <property type="component" value="Unassembled WGS sequence"/>
</dbReference>
<dbReference type="GO" id="GO:0007165">
    <property type="term" value="P:signal transduction"/>
    <property type="evidence" value="ECO:0007669"/>
    <property type="project" value="InterPro"/>
</dbReference>
<dbReference type="OMA" id="QCEQDYY"/>
<sequence>CSALLYFFIFTQAFDRPLAPTCAGDPKHYYDRALGQCCYRCPRGEWGPGVGTRGESLPSDDLVEKAPCSWNASRVCECRPGMFCATSATNSCARCSPHSPCPVGMVVTAPGTAEKDTMCDRPSPGTSLDCGTLTNSATRQAEPTTASPATADARTLPLGESTTLRLEDAPRLRPAGVSASPFSVAEAGPGPGDLLTLPEPASPFSVAMVTPVLCFFPCSAGPTLSPLVGSPTSHSAPVSLSSTGKPILDPGPVLFWVLTVLAVVLGSGSFLLCYRRACRARIGQKLHLCYPTQTFRPKLEPAGKCWVLRRPRSDASGTEPGTGALSVASPPVVETRANMGAACPESLLLLGASPAGDEASPREPPEPRVSAEHTNNRIEKIYIMKADTVIVGSVKTEAPEGRGAVGPTGTDLEAELEVDQAPHYPEQETEPPMGSCGDVMFSVEEEGKEDPWPSGK</sequence>
<dbReference type="Pfam" id="PF00020">
    <property type="entry name" value="TNFR_c6"/>
    <property type="match status" value="1"/>
</dbReference>
<evidence type="ECO:0000313" key="5">
    <source>
        <dbReference type="Ensembl" id="ENSCLAP00000016303.1"/>
    </source>
</evidence>
<dbReference type="GO" id="GO:0004888">
    <property type="term" value="F:transmembrane signaling receptor activity"/>
    <property type="evidence" value="ECO:0007669"/>
    <property type="project" value="InterPro"/>
</dbReference>
<feature type="disulfide bond" evidence="1">
    <location>
        <begin position="101"/>
        <end position="119"/>
    </location>
</feature>
<evidence type="ECO:0000259" key="4">
    <source>
        <dbReference type="PROSITE" id="PS50050"/>
    </source>
</evidence>
<evidence type="ECO:0000256" key="3">
    <source>
        <dbReference type="SAM" id="Phobius"/>
    </source>
</evidence>
<keyword evidence="1" id="KW-1015">Disulfide bond</keyword>
<keyword evidence="6" id="KW-1185">Reference proteome</keyword>
<dbReference type="Gene3D" id="2.10.50.10">
    <property type="entry name" value="Tumor Necrosis Factor Receptor, subunit A, domain 2"/>
    <property type="match status" value="2"/>
</dbReference>
<name>A0A8C2VKZ5_CHILA</name>
<reference evidence="5" key="1">
    <citation type="submission" date="2025-08" db="UniProtKB">
        <authorList>
            <consortium name="Ensembl"/>
        </authorList>
    </citation>
    <scope>IDENTIFICATION</scope>
</reference>
<feature type="transmembrane region" description="Helical" evidence="3">
    <location>
        <begin position="253"/>
        <end position="274"/>
    </location>
</feature>
<evidence type="ECO:0000256" key="1">
    <source>
        <dbReference type="PROSITE-ProRule" id="PRU00206"/>
    </source>
</evidence>
<organism evidence="5 6">
    <name type="scientific">Chinchilla lanigera</name>
    <name type="common">Long-tailed chinchilla</name>
    <name type="synonym">Chinchilla villidera</name>
    <dbReference type="NCBI Taxonomy" id="34839"/>
    <lineage>
        <taxon>Eukaryota</taxon>
        <taxon>Metazoa</taxon>
        <taxon>Chordata</taxon>
        <taxon>Craniata</taxon>
        <taxon>Vertebrata</taxon>
        <taxon>Euteleostomi</taxon>
        <taxon>Mammalia</taxon>
        <taxon>Eutheria</taxon>
        <taxon>Euarchontoglires</taxon>
        <taxon>Glires</taxon>
        <taxon>Rodentia</taxon>
        <taxon>Hystricomorpha</taxon>
        <taxon>Chinchillidae</taxon>
        <taxon>Chinchilla</taxon>
    </lineage>
</organism>
<dbReference type="PANTHER" id="PTHR47497:SF1">
    <property type="entry name" value="TUMOR NECROSIS FACTOR RECEPTOR SUPERFAMILY MEMBER 8"/>
    <property type="match status" value="1"/>
</dbReference>
<dbReference type="InterPro" id="IPR052862">
    <property type="entry name" value="TNFR_superfamily_member_8"/>
</dbReference>
<keyword evidence="3" id="KW-0472">Membrane</keyword>
<evidence type="ECO:0000313" key="6">
    <source>
        <dbReference type="Proteomes" id="UP000694398"/>
    </source>
</evidence>
<dbReference type="PROSITE" id="PS50050">
    <property type="entry name" value="TNFR_NGFR_2"/>
    <property type="match status" value="1"/>
</dbReference>
<feature type="compositionally biased region" description="Basic and acidic residues" evidence="2">
    <location>
        <begin position="359"/>
        <end position="374"/>
    </location>
</feature>
<accession>A0A8C2VKZ5</accession>
<feature type="repeat" description="TNFR-Cys" evidence="1">
    <location>
        <begin position="77"/>
        <end position="119"/>
    </location>
</feature>
<dbReference type="Ensembl" id="ENSCLAT00000016467.1">
    <property type="protein sequence ID" value="ENSCLAP00000016303.1"/>
    <property type="gene ID" value="ENSCLAG00000011220.1"/>
</dbReference>
<evidence type="ECO:0000256" key="2">
    <source>
        <dbReference type="SAM" id="MobiDB-lite"/>
    </source>
</evidence>
<dbReference type="SUPFAM" id="SSF57586">
    <property type="entry name" value="TNF receptor-like"/>
    <property type="match status" value="1"/>
</dbReference>
<proteinExistence type="predicted"/>
<dbReference type="PRINTS" id="PR01923">
    <property type="entry name" value="TNFACTORR8"/>
</dbReference>
<feature type="domain" description="TNFR-Cys" evidence="4">
    <location>
        <begin position="77"/>
        <end position="119"/>
    </location>
</feature>
<dbReference type="PANTHER" id="PTHR47497">
    <property type="entry name" value="TUMOR NECROSIS FACTOR RECEPTOR SUPERFAMILY MEMBER 8"/>
    <property type="match status" value="1"/>
</dbReference>
<reference evidence="5" key="2">
    <citation type="submission" date="2025-09" db="UniProtKB">
        <authorList>
            <consortium name="Ensembl"/>
        </authorList>
    </citation>
    <scope>IDENTIFICATION</scope>
</reference>
<keyword evidence="3" id="KW-1133">Transmembrane helix</keyword>
<dbReference type="SMART" id="SM00208">
    <property type="entry name" value="TNFR"/>
    <property type="match status" value="2"/>
</dbReference>
<feature type="region of interest" description="Disordered" evidence="2">
    <location>
        <begin position="352"/>
        <end position="374"/>
    </location>
</feature>
<feature type="region of interest" description="Disordered" evidence="2">
    <location>
        <begin position="137"/>
        <end position="172"/>
    </location>
</feature>
<feature type="region of interest" description="Disordered" evidence="2">
    <location>
        <begin position="416"/>
        <end position="456"/>
    </location>
</feature>
<protein>
    <recommendedName>
        <fullName evidence="4">TNFR-Cys domain-containing protein</fullName>
    </recommendedName>
</protein>
<comment type="caution">
    <text evidence="1">Lacks conserved residue(s) required for the propagation of feature annotation.</text>
</comment>